<dbReference type="Proteomes" id="UP000549394">
    <property type="component" value="Unassembled WGS sequence"/>
</dbReference>
<gene>
    <name evidence="1" type="ORF">DGYR_LOCUS13</name>
</gene>
<reference evidence="1 2" key="1">
    <citation type="submission" date="2020-08" db="EMBL/GenBank/DDBJ databases">
        <authorList>
            <person name="Hejnol A."/>
        </authorList>
    </citation>
    <scope>NUCLEOTIDE SEQUENCE [LARGE SCALE GENOMIC DNA]</scope>
</reference>
<proteinExistence type="predicted"/>
<name>A0A7I8V4X4_9ANNE</name>
<dbReference type="EMBL" id="CAJFCJ010000001">
    <property type="protein sequence ID" value="CAD5110636.1"/>
    <property type="molecule type" value="Genomic_DNA"/>
</dbReference>
<evidence type="ECO:0000313" key="1">
    <source>
        <dbReference type="EMBL" id="CAD5110636.1"/>
    </source>
</evidence>
<evidence type="ECO:0000313" key="2">
    <source>
        <dbReference type="Proteomes" id="UP000549394"/>
    </source>
</evidence>
<organism evidence="1 2">
    <name type="scientific">Dimorphilus gyrociliatus</name>
    <dbReference type="NCBI Taxonomy" id="2664684"/>
    <lineage>
        <taxon>Eukaryota</taxon>
        <taxon>Metazoa</taxon>
        <taxon>Spiralia</taxon>
        <taxon>Lophotrochozoa</taxon>
        <taxon>Annelida</taxon>
        <taxon>Polychaeta</taxon>
        <taxon>Polychaeta incertae sedis</taxon>
        <taxon>Dinophilidae</taxon>
        <taxon>Dimorphilus</taxon>
    </lineage>
</organism>
<comment type="caution">
    <text evidence="1">The sequence shown here is derived from an EMBL/GenBank/DDBJ whole genome shotgun (WGS) entry which is preliminary data.</text>
</comment>
<dbReference type="AlphaFoldDB" id="A0A7I8V4X4"/>
<protein>
    <submittedName>
        <fullName evidence="1">DgyrCDS20</fullName>
    </submittedName>
</protein>
<accession>A0A7I8V4X4</accession>
<keyword evidence="2" id="KW-1185">Reference proteome</keyword>
<sequence>MLHDKMYYSASTALEDYINEYEGKVASQVKDRYERELIELFATPTLSEKSLILNNNQDESISNDFSESLQITSTPMNYKTIKLTDPVHGLSPIGDMNSTIKEPHTESTDTQREISNEFGSENERRRLFVRQLIKEIEDDVSSIASSRNEFEVVNWTSGEDETTEMLLKKTQELCARAERCFYPGMFDNNREISDSTSLATENDVDISLLVDEINNRSSENTHNQEQQVPYDELQASISRGEEIAEGLSNSIRQLLSYKNERIASSESLEKAVYHLNKLKSLMQISRE</sequence>